<dbReference type="AlphaFoldDB" id="A0A914HKE7"/>
<accession>A0A914HKE7</accession>
<protein>
    <submittedName>
        <fullName evidence="3">Uncharacterized protein</fullName>
    </submittedName>
</protein>
<reference evidence="3" key="1">
    <citation type="submission" date="2022-11" db="UniProtKB">
        <authorList>
            <consortium name="WormBaseParasite"/>
        </authorList>
    </citation>
    <scope>IDENTIFICATION</scope>
</reference>
<feature type="chain" id="PRO_5037724093" evidence="1">
    <location>
        <begin position="23"/>
        <end position="145"/>
    </location>
</feature>
<evidence type="ECO:0000313" key="2">
    <source>
        <dbReference type="Proteomes" id="UP000887572"/>
    </source>
</evidence>
<keyword evidence="1" id="KW-0732">Signal</keyword>
<sequence length="145" mass="16431">MAKFVLLPIAIWVYLILLSNLGLETSGCGDGGPSETITRHECSGFKSREKCHGTTRNGFFIYFKIDATGAQRMRRMPTKFRIPFDSDGTFWGHNVRGCICLPKTAPRLGRTSPKRAHFAMPSAVARIWLTTQNPWQYPNFAMFKK</sequence>
<organism evidence="2 3">
    <name type="scientific">Globodera rostochiensis</name>
    <name type="common">Golden nematode worm</name>
    <name type="synonym">Heterodera rostochiensis</name>
    <dbReference type="NCBI Taxonomy" id="31243"/>
    <lineage>
        <taxon>Eukaryota</taxon>
        <taxon>Metazoa</taxon>
        <taxon>Ecdysozoa</taxon>
        <taxon>Nematoda</taxon>
        <taxon>Chromadorea</taxon>
        <taxon>Rhabditida</taxon>
        <taxon>Tylenchina</taxon>
        <taxon>Tylenchomorpha</taxon>
        <taxon>Tylenchoidea</taxon>
        <taxon>Heteroderidae</taxon>
        <taxon>Heteroderinae</taxon>
        <taxon>Globodera</taxon>
    </lineage>
</organism>
<name>A0A914HKE7_GLORO</name>
<proteinExistence type="predicted"/>
<feature type="signal peptide" evidence="1">
    <location>
        <begin position="1"/>
        <end position="22"/>
    </location>
</feature>
<evidence type="ECO:0000256" key="1">
    <source>
        <dbReference type="SAM" id="SignalP"/>
    </source>
</evidence>
<dbReference type="WBParaSite" id="Gr19_v10_g2295.t1">
    <property type="protein sequence ID" value="Gr19_v10_g2295.t1"/>
    <property type="gene ID" value="Gr19_v10_g2295"/>
</dbReference>
<evidence type="ECO:0000313" key="3">
    <source>
        <dbReference type="WBParaSite" id="Gr19_v10_g2295.t1"/>
    </source>
</evidence>
<keyword evidence="2" id="KW-1185">Reference proteome</keyword>
<dbReference type="Proteomes" id="UP000887572">
    <property type="component" value="Unplaced"/>
</dbReference>